<dbReference type="Pfam" id="PF05978">
    <property type="entry name" value="UNC-93"/>
    <property type="match status" value="1"/>
</dbReference>
<feature type="transmembrane region" description="Helical" evidence="5">
    <location>
        <begin position="48"/>
        <end position="67"/>
    </location>
</feature>
<feature type="transmembrane region" description="Helical" evidence="5">
    <location>
        <begin position="167"/>
        <end position="187"/>
    </location>
</feature>
<feature type="transmembrane region" description="Helical" evidence="5">
    <location>
        <begin position="398"/>
        <end position="415"/>
    </location>
</feature>
<comment type="subcellular location">
    <subcellularLocation>
        <location evidence="1">Membrane</location>
        <topology evidence="1">Multi-pass membrane protein</topology>
    </subcellularLocation>
</comment>
<dbReference type="InterPro" id="IPR010291">
    <property type="entry name" value="Ion_channel_UNC-93"/>
</dbReference>
<keyword evidence="4 5" id="KW-0472">Membrane</keyword>
<proteinExistence type="predicted"/>
<evidence type="ECO:0000313" key="7">
    <source>
        <dbReference type="Proteomes" id="UP000271241"/>
    </source>
</evidence>
<dbReference type="InterPro" id="IPR051617">
    <property type="entry name" value="UNC-93-like_regulator"/>
</dbReference>
<protein>
    <submittedName>
        <fullName evidence="6">UNC93-like protein</fullName>
    </submittedName>
</protein>
<evidence type="ECO:0000313" key="6">
    <source>
        <dbReference type="EMBL" id="RKP07601.1"/>
    </source>
</evidence>
<feature type="transmembrane region" description="Helical" evidence="5">
    <location>
        <begin position="289"/>
        <end position="313"/>
    </location>
</feature>
<keyword evidence="2 5" id="KW-0812">Transmembrane</keyword>
<dbReference type="SUPFAM" id="SSF103473">
    <property type="entry name" value="MFS general substrate transporter"/>
    <property type="match status" value="1"/>
</dbReference>
<dbReference type="AlphaFoldDB" id="A0A4P9XQ51"/>
<name>A0A4P9XQ51_9FUNG</name>
<dbReference type="CDD" id="cd06178">
    <property type="entry name" value="MFS_unc93-like"/>
    <property type="match status" value="1"/>
</dbReference>
<evidence type="ECO:0000256" key="1">
    <source>
        <dbReference type="ARBA" id="ARBA00004141"/>
    </source>
</evidence>
<dbReference type="PANTHER" id="PTHR23294">
    <property type="entry name" value="ET TRANSLATION PRODUCT-RELATED"/>
    <property type="match status" value="1"/>
</dbReference>
<reference evidence="7" key="1">
    <citation type="journal article" date="2018" name="Nat. Microbiol.">
        <title>Leveraging single-cell genomics to expand the fungal tree of life.</title>
        <authorList>
            <person name="Ahrendt S.R."/>
            <person name="Quandt C.A."/>
            <person name="Ciobanu D."/>
            <person name="Clum A."/>
            <person name="Salamov A."/>
            <person name="Andreopoulos B."/>
            <person name="Cheng J.F."/>
            <person name="Woyke T."/>
            <person name="Pelin A."/>
            <person name="Henrissat B."/>
            <person name="Reynolds N.K."/>
            <person name="Benny G.L."/>
            <person name="Smith M.E."/>
            <person name="James T.Y."/>
            <person name="Grigoriev I.V."/>
        </authorList>
    </citation>
    <scope>NUCLEOTIDE SEQUENCE [LARGE SCALE GENOMIC DNA]</scope>
    <source>
        <strain evidence="7">RSA 1356</strain>
    </source>
</reference>
<dbReference type="Proteomes" id="UP000271241">
    <property type="component" value="Unassembled WGS sequence"/>
</dbReference>
<dbReference type="EMBL" id="KZ992696">
    <property type="protein sequence ID" value="RKP07601.1"/>
    <property type="molecule type" value="Genomic_DNA"/>
</dbReference>
<dbReference type="OrthoDB" id="196103at2759"/>
<dbReference type="InterPro" id="IPR036259">
    <property type="entry name" value="MFS_trans_sf"/>
</dbReference>
<organism evidence="6 7">
    <name type="scientific">Thamnocephalis sphaerospora</name>
    <dbReference type="NCBI Taxonomy" id="78915"/>
    <lineage>
        <taxon>Eukaryota</taxon>
        <taxon>Fungi</taxon>
        <taxon>Fungi incertae sedis</taxon>
        <taxon>Zoopagomycota</taxon>
        <taxon>Zoopagomycotina</taxon>
        <taxon>Zoopagomycetes</taxon>
        <taxon>Zoopagales</taxon>
        <taxon>Sigmoideomycetaceae</taxon>
        <taxon>Thamnocephalis</taxon>
    </lineage>
</organism>
<dbReference type="GO" id="GO:0016020">
    <property type="term" value="C:membrane"/>
    <property type="evidence" value="ECO:0007669"/>
    <property type="project" value="UniProtKB-SubCell"/>
</dbReference>
<gene>
    <name evidence="6" type="ORF">THASP1DRAFT_16805</name>
</gene>
<feature type="transmembrane region" description="Helical" evidence="5">
    <location>
        <begin position="132"/>
        <end position="155"/>
    </location>
</feature>
<keyword evidence="3 5" id="KW-1133">Transmembrane helix</keyword>
<dbReference type="PANTHER" id="PTHR23294:SF59">
    <property type="entry name" value="UNC93-LIKE PROTEIN C922.05C"/>
    <property type="match status" value="1"/>
</dbReference>
<evidence type="ECO:0000256" key="4">
    <source>
        <dbReference type="ARBA" id="ARBA00023136"/>
    </source>
</evidence>
<sequence length="440" mass="47798">MLAYRSPMVQIIMLGFVLFCTAGMFNAVNGMGGGGQVDTSIAAKSNTALYACFAVFGVLAGVVNNILGEKVLMFGGALTYALYVASYLAFNHIQSTAFAIAAGAILGIGAGCLWTAQGAIMMSYPTENRKGLFISIFWVIFNLGGVLGGLIPFAANYNSTASSVNDGTYIAFMVLMVLGACLSLFMINPKKMVRDDGTPVVIEKAQGVRQELINLYKAASDWRMLCLIPMFLSSNWFYGYQFNGVNGFLFNVRTRGLNNVFYWGAQMVGALLIGKFLDSPRYNRSTKAVYGLLGMALAFSATWGGGLALQLQYDRNDVKWDIDFKDSSRASGPIILFLFYGMFDAILQSWCYWVMGALTNDPSVLARYAGLYKGIQSAGGAISWAIDMAEVSYLTQLIINWGILVAAIPSAYIVARQVKDTSHDAVEEAKMQAIKQQNEA</sequence>
<dbReference type="Gene3D" id="1.20.1250.20">
    <property type="entry name" value="MFS general substrate transporter like domains"/>
    <property type="match status" value="1"/>
</dbReference>
<feature type="transmembrane region" description="Helical" evidence="5">
    <location>
        <begin position="7"/>
        <end position="28"/>
    </location>
</feature>
<feature type="transmembrane region" description="Helical" evidence="5">
    <location>
        <begin position="96"/>
        <end position="120"/>
    </location>
</feature>
<feature type="transmembrane region" description="Helical" evidence="5">
    <location>
        <begin position="260"/>
        <end position="277"/>
    </location>
</feature>
<accession>A0A4P9XQ51</accession>
<keyword evidence="7" id="KW-1185">Reference proteome</keyword>
<evidence type="ECO:0000256" key="2">
    <source>
        <dbReference type="ARBA" id="ARBA00022692"/>
    </source>
</evidence>
<feature type="transmembrane region" description="Helical" evidence="5">
    <location>
        <begin position="72"/>
        <end position="90"/>
    </location>
</feature>
<evidence type="ECO:0000256" key="3">
    <source>
        <dbReference type="ARBA" id="ARBA00022989"/>
    </source>
</evidence>
<evidence type="ECO:0000256" key="5">
    <source>
        <dbReference type="SAM" id="Phobius"/>
    </source>
</evidence>
<feature type="transmembrane region" description="Helical" evidence="5">
    <location>
        <begin position="333"/>
        <end position="353"/>
    </location>
</feature>